<dbReference type="AlphaFoldDB" id="A0AAV5M3G8"/>
<dbReference type="PANTHER" id="PTHR36617">
    <property type="entry name" value="PROTEIN, PUTATIVE-RELATED"/>
    <property type="match status" value="1"/>
</dbReference>
<gene>
    <name evidence="3" type="ORF">SLEP1_g51241</name>
</gene>
<dbReference type="Pfam" id="PF00078">
    <property type="entry name" value="RVT_1"/>
    <property type="match status" value="1"/>
</dbReference>
<evidence type="ECO:0000313" key="3">
    <source>
        <dbReference type="EMBL" id="GKV44012.1"/>
    </source>
</evidence>
<evidence type="ECO:0000259" key="1">
    <source>
        <dbReference type="Pfam" id="PF00078"/>
    </source>
</evidence>
<feature type="domain" description="Reverse transcriptase zinc-binding" evidence="2">
    <location>
        <begin position="343"/>
        <end position="433"/>
    </location>
</feature>
<evidence type="ECO:0000313" key="4">
    <source>
        <dbReference type="Proteomes" id="UP001054252"/>
    </source>
</evidence>
<comment type="caution">
    <text evidence="3">The sequence shown here is derived from an EMBL/GenBank/DDBJ whole genome shotgun (WGS) entry which is preliminary data.</text>
</comment>
<evidence type="ECO:0008006" key="5">
    <source>
        <dbReference type="Google" id="ProtNLM"/>
    </source>
</evidence>
<dbReference type="Pfam" id="PF13966">
    <property type="entry name" value="zf-RVT"/>
    <property type="match status" value="1"/>
</dbReference>
<protein>
    <recommendedName>
        <fullName evidence="5">Reverse transcriptase domain-containing protein</fullName>
    </recommendedName>
</protein>
<accession>A0AAV5M3G8</accession>
<dbReference type="InterPro" id="IPR026960">
    <property type="entry name" value="RVT-Znf"/>
</dbReference>
<reference evidence="3 4" key="1">
    <citation type="journal article" date="2021" name="Commun. Biol.">
        <title>The genome of Shorea leprosula (Dipterocarpaceae) highlights the ecological relevance of drought in aseasonal tropical rainforests.</title>
        <authorList>
            <person name="Ng K.K.S."/>
            <person name="Kobayashi M.J."/>
            <person name="Fawcett J.A."/>
            <person name="Hatakeyama M."/>
            <person name="Paape T."/>
            <person name="Ng C.H."/>
            <person name="Ang C.C."/>
            <person name="Tnah L.H."/>
            <person name="Lee C.T."/>
            <person name="Nishiyama T."/>
            <person name="Sese J."/>
            <person name="O'Brien M.J."/>
            <person name="Copetti D."/>
            <person name="Mohd Noor M.I."/>
            <person name="Ong R.C."/>
            <person name="Putra M."/>
            <person name="Sireger I.Z."/>
            <person name="Indrioko S."/>
            <person name="Kosugi Y."/>
            <person name="Izuno A."/>
            <person name="Isagi Y."/>
            <person name="Lee S.L."/>
            <person name="Shimizu K.K."/>
        </authorList>
    </citation>
    <scope>NUCLEOTIDE SEQUENCE [LARGE SCALE GENOMIC DNA]</scope>
    <source>
        <strain evidence="3">214</strain>
    </source>
</reference>
<dbReference type="PANTHER" id="PTHR36617:SF16">
    <property type="entry name" value="OS04G0516500 PROTEIN"/>
    <property type="match status" value="1"/>
</dbReference>
<feature type="domain" description="Reverse transcriptase" evidence="1">
    <location>
        <begin position="11"/>
        <end position="106"/>
    </location>
</feature>
<dbReference type="EMBL" id="BPVZ01000175">
    <property type="protein sequence ID" value="GKV44012.1"/>
    <property type="molecule type" value="Genomic_DNA"/>
</dbReference>
<keyword evidence="4" id="KW-1185">Reference proteome</keyword>
<organism evidence="3 4">
    <name type="scientific">Rubroshorea leprosula</name>
    <dbReference type="NCBI Taxonomy" id="152421"/>
    <lineage>
        <taxon>Eukaryota</taxon>
        <taxon>Viridiplantae</taxon>
        <taxon>Streptophyta</taxon>
        <taxon>Embryophyta</taxon>
        <taxon>Tracheophyta</taxon>
        <taxon>Spermatophyta</taxon>
        <taxon>Magnoliopsida</taxon>
        <taxon>eudicotyledons</taxon>
        <taxon>Gunneridae</taxon>
        <taxon>Pentapetalae</taxon>
        <taxon>rosids</taxon>
        <taxon>malvids</taxon>
        <taxon>Malvales</taxon>
        <taxon>Dipterocarpaceae</taxon>
        <taxon>Rubroshorea</taxon>
    </lineage>
</organism>
<sequence length="481" mass="57040">MDGVVIANEVVDEAKRKKKKSFMLKIDFEKAYDKVSWNFLDYMMKRMGFCNTWRNWIRECLRISLVSAFVNGSLTRQFVVSRGLRQRDPLSPFLFLIITEGLNGLISAASQKGLLEGTEVGSRGMITSLDKIHRRFLWGRIEGGKKINWVNWGNVCKDKVRGGLGVKDLKKFNMALLGKWWERLMFEDRGLWKKVIYEKYGNEGELSYNWLREGINSSSRWWRDLCRLNVIDEEKRGWLAEGFKLNVGEGVAVKFWWDNWCGRGSLANQFSRLYLISVRKDNKISQMGKWTNDTWNWNLQWRRSLYNWEKQQETELHKQIQEVTIKRGKLDSWEWIHNKDGSYSTKSAYKALTMDNRMGQQESTLQKVWNPLIPNKIVAFTWQLLQDKISSKFNLLKRGVLKDLDECRCALCEIEIEDTSHLFIHCNLASTLWANYFKWWGISTALDKDCWRVFKQHPNLFRMTWETEGWECMWFTVIWTI</sequence>
<proteinExistence type="predicted"/>
<name>A0AAV5M3G8_9ROSI</name>
<dbReference type="InterPro" id="IPR000477">
    <property type="entry name" value="RT_dom"/>
</dbReference>
<evidence type="ECO:0000259" key="2">
    <source>
        <dbReference type="Pfam" id="PF13966"/>
    </source>
</evidence>
<dbReference type="Proteomes" id="UP001054252">
    <property type="component" value="Unassembled WGS sequence"/>
</dbReference>